<feature type="region of interest" description="Disordered" evidence="1">
    <location>
        <begin position="40"/>
        <end position="67"/>
    </location>
</feature>
<accession>A0A0C9SU31</accession>
<dbReference type="Proteomes" id="UP000053647">
    <property type="component" value="Unassembled WGS sequence"/>
</dbReference>
<evidence type="ECO:0000259" key="2">
    <source>
        <dbReference type="PROSITE" id="PS51388"/>
    </source>
</evidence>
<organism evidence="3 4">
    <name type="scientific">Paxillus involutus ATCC 200175</name>
    <dbReference type="NCBI Taxonomy" id="664439"/>
    <lineage>
        <taxon>Eukaryota</taxon>
        <taxon>Fungi</taxon>
        <taxon>Dikarya</taxon>
        <taxon>Basidiomycota</taxon>
        <taxon>Agaricomycotina</taxon>
        <taxon>Agaricomycetes</taxon>
        <taxon>Agaricomycetidae</taxon>
        <taxon>Boletales</taxon>
        <taxon>Paxilineae</taxon>
        <taxon>Paxillaceae</taxon>
        <taxon>Paxillus</taxon>
    </lineage>
</organism>
<protein>
    <recommendedName>
        <fullName evidence="2">GED domain-containing protein</fullName>
    </recommendedName>
</protein>
<proteinExistence type="predicted"/>
<evidence type="ECO:0000313" key="4">
    <source>
        <dbReference type="Proteomes" id="UP000053647"/>
    </source>
</evidence>
<dbReference type="EMBL" id="KN819363">
    <property type="protein sequence ID" value="KIJ12479.1"/>
    <property type="molecule type" value="Genomic_DNA"/>
</dbReference>
<name>A0A0C9SU31_PAXIN</name>
<sequence>MKETLELELRPNYTQNTHYLQSLCEKWLSKYKLGRRNSTQYQLPAPDSPIATFDDSEQAPAKKKKNCQPTSACTSSAYRDSSAETDALEYLSRAGYSGLSVADLARLLPPDAFEDELIVMADVRAYFHVAYKRIIDHIPLKIEHTLHQALAGKLSVTLLQSLIVDTTARGDFAERMKELASEDPAIALKRDHLQARRVRLHEYRRKLVNFSA</sequence>
<dbReference type="GO" id="GO:0003924">
    <property type="term" value="F:GTPase activity"/>
    <property type="evidence" value="ECO:0007669"/>
    <property type="project" value="InterPro"/>
</dbReference>
<reference evidence="3 4" key="1">
    <citation type="submission" date="2014-06" db="EMBL/GenBank/DDBJ databases">
        <authorList>
            <consortium name="DOE Joint Genome Institute"/>
            <person name="Kuo A."/>
            <person name="Kohler A."/>
            <person name="Nagy L.G."/>
            <person name="Floudas D."/>
            <person name="Copeland A."/>
            <person name="Barry K.W."/>
            <person name="Cichocki N."/>
            <person name="Veneault-Fourrey C."/>
            <person name="LaButti K."/>
            <person name="Lindquist E.A."/>
            <person name="Lipzen A."/>
            <person name="Lundell T."/>
            <person name="Morin E."/>
            <person name="Murat C."/>
            <person name="Sun H."/>
            <person name="Tunlid A."/>
            <person name="Henrissat B."/>
            <person name="Grigoriev I.V."/>
            <person name="Hibbett D.S."/>
            <person name="Martin F."/>
            <person name="Nordberg H.P."/>
            <person name="Cantor M.N."/>
            <person name="Hua S.X."/>
        </authorList>
    </citation>
    <scope>NUCLEOTIDE SEQUENCE [LARGE SCALE GENOMIC DNA]</scope>
    <source>
        <strain evidence="3 4">ATCC 200175</strain>
    </source>
</reference>
<dbReference type="InterPro" id="IPR003130">
    <property type="entry name" value="GED"/>
</dbReference>
<evidence type="ECO:0000256" key="1">
    <source>
        <dbReference type="SAM" id="MobiDB-lite"/>
    </source>
</evidence>
<feature type="domain" description="GED" evidence="2">
    <location>
        <begin position="116"/>
        <end position="212"/>
    </location>
</feature>
<gene>
    <name evidence="3" type="ORF">PAXINDRAFT_101195</name>
</gene>
<dbReference type="AlphaFoldDB" id="A0A0C9SU31"/>
<dbReference type="OrthoDB" id="2677227at2759"/>
<dbReference type="Pfam" id="PF02212">
    <property type="entry name" value="GED"/>
    <property type="match status" value="1"/>
</dbReference>
<dbReference type="HOGENOM" id="CLU_1230504_0_0_1"/>
<dbReference type="PROSITE" id="PS51388">
    <property type="entry name" value="GED"/>
    <property type="match status" value="1"/>
</dbReference>
<reference evidence="4" key="2">
    <citation type="submission" date="2015-01" db="EMBL/GenBank/DDBJ databases">
        <title>Evolutionary Origins and Diversification of the Mycorrhizal Mutualists.</title>
        <authorList>
            <consortium name="DOE Joint Genome Institute"/>
            <consortium name="Mycorrhizal Genomics Consortium"/>
            <person name="Kohler A."/>
            <person name="Kuo A."/>
            <person name="Nagy L.G."/>
            <person name="Floudas D."/>
            <person name="Copeland A."/>
            <person name="Barry K.W."/>
            <person name="Cichocki N."/>
            <person name="Veneault-Fourrey C."/>
            <person name="LaButti K."/>
            <person name="Lindquist E.A."/>
            <person name="Lipzen A."/>
            <person name="Lundell T."/>
            <person name="Morin E."/>
            <person name="Murat C."/>
            <person name="Riley R."/>
            <person name="Ohm R."/>
            <person name="Sun H."/>
            <person name="Tunlid A."/>
            <person name="Henrissat B."/>
            <person name="Grigoriev I.V."/>
            <person name="Hibbett D.S."/>
            <person name="Martin F."/>
        </authorList>
    </citation>
    <scope>NUCLEOTIDE SEQUENCE [LARGE SCALE GENOMIC DNA]</scope>
    <source>
        <strain evidence="4">ATCC 200175</strain>
    </source>
</reference>
<dbReference type="GO" id="GO:0005525">
    <property type="term" value="F:GTP binding"/>
    <property type="evidence" value="ECO:0007669"/>
    <property type="project" value="InterPro"/>
</dbReference>
<evidence type="ECO:0000313" key="3">
    <source>
        <dbReference type="EMBL" id="KIJ12479.1"/>
    </source>
</evidence>
<keyword evidence="4" id="KW-1185">Reference proteome</keyword>
<dbReference type="Gene3D" id="1.20.120.1240">
    <property type="entry name" value="Dynamin, middle domain"/>
    <property type="match status" value="1"/>
</dbReference>
<dbReference type="InterPro" id="IPR020850">
    <property type="entry name" value="GED_dom"/>
</dbReference>